<proteinExistence type="predicted"/>
<evidence type="ECO:0000256" key="7">
    <source>
        <dbReference type="SAM" id="Phobius"/>
    </source>
</evidence>
<dbReference type="InterPro" id="IPR015919">
    <property type="entry name" value="Cadherin-like_sf"/>
</dbReference>
<dbReference type="PANTHER" id="PTHR45842:SF12">
    <property type="entry name" value="KEKKON 5, ISOFORM A"/>
    <property type="match status" value="1"/>
</dbReference>
<dbReference type="InterPro" id="IPR007110">
    <property type="entry name" value="Ig-like_dom"/>
</dbReference>
<dbReference type="Gene3D" id="2.60.40.10">
    <property type="entry name" value="Immunoglobulins"/>
    <property type="match status" value="6"/>
</dbReference>
<keyword evidence="7" id="KW-0812">Transmembrane</keyword>
<keyword evidence="1" id="KW-0134">Cell wall</keyword>
<keyword evidence="4" id="KW-0572">Peptidoglycan-anchor</keyword>
<keyword evidence="5" id="KW-0325">Glycoprotein</keyword>
<dbReference type="InterPro" id="IPR019931">
    <property type="entry name" value="LPXTG_anchor"/>
</dbReference>
<keyword evidence="7" id="KW-1133">Transmembrane helix</keyword>
<evidence type="ECO:0000313" key="11">
    <source>
        <dbReference type="EMBL" id="NYJ22381.1"/>
    </source>
</evidence>
<evidence type="ECO:0000313" key="12">
    <source>
        <dbReference type="Proteomes" id="UP000578352"/>
    </source>
</evidence>
<dbReference type="SUPFAM" id="SSF49313">
    <property type="entry name" value="Cadherin-like"/>
    <property type="match status" value="4"/>
</dbReference>
<feature type="domain" description="Ig-like" evidence="9">
    <location>
        <begin position="762"/>
        <end position="847"/>
    </location>
</feature>
<evidence type="ECO:0000256" key="5">
    <source>
        <dbReference type="ARBA" id="ARBA00023180"/>
    </source>
</evidence>
<protein>
    <recommendedName>
        <fullName evidence="13">Ig-like domain-containing protein</fullName>
    </recommendedName>
</protein>
<dbReference type="GO" id="GO:0005509">
    <property type="term" value="F:calcium ion binding"/>
    <property type="evidence" value="ECO:0007669"/>
    <property type="project" value="InterPro"/>
</dbReference>
<feature type="signal peptide" evidence="8">
    <location>
        <begin position="1"/>
        <end position="43"/>
    </location>
</feature>
<evidence type="ECO:0000256" key="1">
    <source>
        <dbReference type="ARBA" id="ARBA00022512"/>
    </source>
</evidence>
<dbReference type="SMART" id="SM00710">
    <property type="entry name" value="PbH1"/>
    <property type="match status" value="4"/>
</dbReference>
<keyword evidence="2" id="KW-0964">Secreted</keyword>
<dbReference type="GO" id="GO:0016020">
    <property type="term" value="C:membrane"/>
    <property type="evidence" value="ECO:0007669"/>
    <property type="project" value="InterPro"/>
</dbReference>
<comment type="caution">
    <text evidence="11">The sequence shown here is derived from an EMBL/GenBank/DDBJ whole genome shotgun (WGS) entry which is preliminary data.</text>
</comment>
<dbReference type="InterPro" id="IPR011050">
    <property type="entry name" value="Pectin_lyase_fold/virulence"/>
</dbReference>
<dbReference type="InterPro" id="IPR036179">
    <property type="entry name" value="Ig-like_dom_sf"/>
</dbReference>
<dbReference type="InterPro" id="IPR006626">
    <property type="entry name" value="PbH1"/>
</dbReference>
<dbReference type="Proteomes" id="UP000578352">
    <property type="component" value="Unassembled WGS sequence"/>
</dbReference>
<feature type="chain" id="PRO_5032347112" description="Ig-like domain-containing protein" evidence="8">
    <location>
        <begin position="44"/>
        <end position="1285"/>
    </location>
</feature>
<feature type="region of interest" description="Disordered" evidence="6">
    <location>
        <begin position="1218"/>
        <end position="1242"/>
    </location>
</feature>
<dbReference type="EMBL" id="JACCFL010000001">
    <property type="protein sequence ID" value="NYJ22381.1"/>
    <property type="molecule type" value="Genomic_DNA"/>
</dbReference>
<dbReference type="SUPFAM" id="SSF51126">
    <property type="entry name" value="Pectin lyase-like"/>
    <property type="match status" value="1"/>
</dbReference>
<feature type="domain" description="Gram-positive cocci surface proteins LPxTG" evidence="10">
    <location>
        <begin position="1252"/>
        <end position="1285"/>
    </location>
</feature>
<dbReference type="SUPFAM" id="SSF48726">
    <property type="entry name" value="Immunoglobulin"/>
    <property type="match status" value="1"/>
</dbReference>
<dbReference type="PROSITE" id="PS50847">
    <property type="entry name" value="GRAM_POS_ANCHORING"/>
    <property type="match status" value="1"/>
</dbReference>
<evidence type="ECO:0000256" key="4">
    <source>
        <dbReference type="ARBA" id="ARBA00023088"/>
    </source>
</evidence>
<evidence type="ECO:0000259" key="9">
    <source>
        <dbReference type="PROSITE" id="PS50835"/>
    </source>
</evidence>
<keyword evidence="3 8" id="KW-0732">Signal</keyword>
<keyword evidence="7" id="KW-0472">Membrane</keyword>
<dbReference type="GO" id="GO:0005975">
    <property type="term" value="P:carbohydrate metabolic process"/>
    <property type="evidence" value="ECO:0007669"/>
    <property type="project" value="UniProtKB-ARBA"/>
</dbReference>
<evidence type="ECO:0000256" key="6">
    <source>
        <dbReference type="SAM" id="MobiDB-lite"/>
    </source>
</evidence>
<evidence type="ECO:0000256" key="3">
    <source>
        <dbReference type="ARBA" id="ARBA00022729"/>
    </source>
</evidence>
<dbReference type="Pfam" id="PF07679">
    <property type="entry name" value="I-set"/>
    <property type="match status" value="1"/>
</dbReference>
<organism evidence="11 12">
    <name type="scientific">Leifsonia shinshuensis</name>
    <dbReference type="NCBI Taxonomy" id="150026"/>
    <lineage>
        <taxon>Bacteria</taxon>
        <taxon>Bacillati</taxon>
        <taxon>Actinomycetota</taxon>
        <taxon>Actinomycetes</taxon>
        <taxon>Micrococcales</taxon>
        <taxon>Microbacteriaceae</taxon>
        <taxon>Leifsonia</taxon>
    </lineage>
</organism>
<dbReference type="PANTHER" id="PTHR45842">
    <property type="entry name" value="SYNAPTIC ADHESION-LIKE MOLECULE SALM"/>
    <property type="match status" value="1"/>
</dbReference>
<sequence>MPHTTVPSTRPSSTYGRRLPLAAIGVVTALAAALLGGALPAQAAGTISVGTSADGDANNACTDPNVTATALPVTLRNAICVANNLGGAQTVSVPAGTYRLAANSGALQVGTRAGANITIDGGTTAPTIVGDGTHQVFLLDPQTIGNVSVTLAGLTVTGGVDNVFGGGAVVGGSPDPAAPDSLTINGSVFSGNAANTTGGSTANPGGAVQFIGGSLVVQNSTFTNNDAGVGSGGAIYYQTVGTQGQKLSVTGSTFTGNRATATGVTGGSAIAVSDPSGGNSLSISGSTISGNTVTAGTGAFHGAVWLDGGALDVSSSVLTGNTGTTGDGSAVSVTSGTLTGQYDRITGNGGAAVDRIGGSVALTRSWWGCNGGPGGAGCDTVAGAVTVSPVLTLALAASPTTVLQPATMTQVTASLVDALGATPPAGSLGAFAGLSVAWSVGGIAGASVSPSSTALASGSASTTFTSARTGSATVSAAFAGGWSTLAVPVYALPVVTTAGPLTAVVGTPSTATVTATGYPVPTLSLVGSAPAGLVFHDNGDGTGSFTGTPTGPAGDTAVSILAHNAAGDATRPLTFSVYQAPAFTSANATTFSVGSAGSFTVTTSGRPSNPAVTVSGALPAGVTFHDNGDGTATIAGTPAAGAGGVAPLTLTANNGQGSPAVQSFALTVQEAPRLTSGTQATARVGVPFSYTVTTAHAYPVPTLGVIGALPAGLAFHDNGDGTATISGTPAGPGQTAALTVSAANGVGPVVTASLTLLVEQLPAITTAAQNQSVATGGTATFTAAASGYPAPTVQWAVSADGGATYQDLPGETAPTLSFTAALSDSGHRYRATFTNQAGAVSTDAALTVGQTPLITSSGGTTFTVGTAGSFRVTTSGIPAAALTASGTLPGWLSFTDAGDGTATIAGTPPAGSGGVHTFTITAANGYLPQATQSFALTVAESPAITSAAAGTLTAGTAGGLTVTTTAGYPAATALHVSGALPSGVRFVDNGDGTGSFTGTPAAGSGGVYPVTVTAANTLAPAASQSYTLTVNEAAAFTSAATLAVERGVDVDFRIVTGHAYPAVGAIALSGTLPSGLAFHDNGDGTATITGITLDPAGVGTVTLTAGGATQTLSVTVADVPALSLPLLPPAPDGPVAGVLGSPVAGQSVTLTASGFAGDSPVTFGIYSSPVALATVNADSSGVATATVVIPAGYTGAHSLVAVGTAPDGSDRVLRTDIQLPGASTGTGGGGSGGSGSAAGSGSGASTAAQSGLAATGSDVTPVALLALSLLAAGALLLVRRRARRA</sequence>
<dbReference type="InterPro" id="IPR050467">
    <property type="entry name" value="LRFN"/>
</dbReference>
<evidence type="ECO:0008006" key="13">
    <source>
        <dbReference type="Google" id="ProtNLM"/>
    </source>
</evidence>
<feature type="compositionally biased region" description="Gly residues" evidence="6">
    <location>
        <begin position="1224"/>
        <end position="1242"/>
    </location>
</feature>
<evidence type="ECO:0000256" key="8">
    <source>
        <dbReference type="SAM" id="SignalP"/>
    </source>
</evidence>
<reference evidence="11 12" key="1">
    <citation type="submission" date="2020-07" db="EMBL/GenBank/DDBJ databases">
        <title>Sequencing the genomes of 1000 actinobacteria strains.</title>
        <authorList>
            <person name="Klenk H.-P."/>
        </authorList>
    </citation>
    <scope>NUCLEOTIDE SEQUENCE [LARGE SCALE GENOMIC DNA]</scope>
    <source>
        <strain evidence="11 12">DSM 15165</strain>
    </source>
</reference>
<dbReference type="InterPro" id="IPR006311">
    <property type="entry name" value="TAT_signal"/>
</dbReference>
<dbReference type="PROSITE" id="PS51318">
    <property type="entry name" value="TAT"/>
    <property type="match status" value="1"/>
</dbReference>
<feature type="transmembrane region" description="Helical" evidence="7">
    <location>
        <begin position="1259"/>
        <end position="1278"/>
    </location>
</feature>
<evidence type="ECO:0000256" key="2">
    <source>
        <dbReference type="ARBA" id="ARBA00022525"/>
    </source>
</evidence>
<dbReference type="RefSeq" id="WP_179604433.1">
    <property type="nucleotide sequence ID" value="NZ_BAABEH010000001.1"/>
</dbReference>
<gene>
    <name evidence="11" type="ORF">HNR13_000668</name>
</gene>
<dbReference type="InterPro" id="IPR013783">
    <property type="entry name" value="Ig-like_fold"/>
</dbReference>
<name>A0A853CSD2_9MICO</name>
<dbReference type="PROSITE" id="PS50835">
    <property type="entry name" value="IG_LIKE"/>
    <property type="match status" value="1"/>
</dbReference>
<accession>A0A853CSD2</accession>
<dbReference type="InterPro" id="IPR013098">
    <property type="entry name" value="Ig_I-set"/>
</dbReference>
<evidence type="ECO:0000259" key="10">
    <source>
        <dbReference type="PROSITE" id="PS50847"/>
    </source>
</evidence>
<dbReference type="Pfam" id="PF05345">
    <property type="entry name" value="He_PIG"/>
    <property type="match status" value="3"/>
</dbReference>